<dbReference type="Proteomes" id="UP000503011">
    <property type="component" value="Chromosome"/>
</dbReference>
<evidence type="ECO:0000313" key="3">
    <source>
        <dbReference type="EMBL" id="BCB83758.1"/>
    </source>
</evidence>
<reference evidence="3 4" key="1">
    <citation type="submission" date="2020-03" db="EMBL/GenBank/DDBJ databases">
        <title>Whole genome shotgun sequence of Phytohabitans suffuscus NBRC 105367.</title>
        <authorList>
            <person name="Komaki H."/>
            <person name="Tamura T."/>
        </authorList>
    </citation>
    <scope>NUCLEOTIDE SEQUENCE [LARGE SCALE GENOMIC DNA]</scope>
    <source>
        <strain evidence="3 4">NBRC 105367</strain>
    </source>
</reference>
<accession>A0A6F8YCQ6</accession>
<evidence type="ECO:0000313" key="4">
    <source>
        <dbReference type="Proteomes" id="UP000503011"/>
    </source>
</evidence>
<evidence type="ECO:0000259" key="2">
    <source>
        <dbReference type="Pfam" id="PF01557"/>
    </source>
</evidence>
<dbReference type="PANTHER" id="PTHR30143:SF0">
    <property type="entry name" value="2-KETO-4-PENTENOATE HYDRATASE"/>
    <property type="match status" value="1"/>
</dbReference>
<dbReference type="InterPro" id="IPR050772">
    <property type="entry name" value="Hydratase-Decarb/MhpD_sf"/>
</dbReference>
<dbReference type="SUPFAM" id="SSF56529">
    <property type="entry name" value="FAH"/>
    <property type="match status" value="1"/>
</dbReference>
<dbReference type="Pfam" id="PF01557">
    <property type="entry name" value="FAA_hydrolase"/>
    <property type="match status" value="1"/>
</dbReference>
<dbReference type="InterPro" id="IPR036663">
    <property type="entry name" value="Fumarylacetoacetase_C_sf"/>
</dbReference>
<keyword evidence="4" id="KW-1185">Reference proteome</keyword>
<dbReference type="EMBL" id="AP022871">
    <property type="protein sequence ID" value="BCB83758.1"/>
    <property type="molecule type" value="Genomic_DNA"/>
</dbReference>
<protein>
    <submittedName>
        <fullName evidence="3">Putative hydratase/decarboxylase</fullName>
    </submittedName>
</protein>
<gene>
    <name evidence="3" type="ORF">Psuf_010710</name>
</gene>
<dbReference type="GO" id="GO:0008684">
    <property type="term" value="F:2-oxopent-4-enoate hydratase activity"/>
    <property type="evidence" value="ECO:0007669"/>
    <property type="project" value="TreeGrafter"/>
</dbReference>
<dbReference type="AlphaFoldDB" id="A0A6F8YCQ6"/>
<reference evidence="3 4" key="2">
    <citation type="submission" date="2020-03" db="EMBL/GenBank/DDBJ databases">
        <authorList>
            <person name="Ichikawa N."/>
            <person name="Kimura A."/>
            <person name="Kitahashi Y."/>
            <person name="Uohara A."/>
        </authorList>
    </citation>
    <scope>NUCLEOTIDE SEQUENCE [LARGE SCALE GENOMIC DNA]</scope>
    <source>
        <strain evidence="3 4">NBRC 105367</strain>
    </source>
</reference>
<name>A0A6F8YCQ6_9ACTN</name>
<organism evidence="3 4">
    <name type="scientific">Phytohabitans suffuscus</name>
    <dbReference type="NCBI Taxonomy" id="624315"/>
    <lineage>
        <taxon>Bacteria</taxon>
        <taxon>Bacillati</taxon>
        <taxon>Actinomycetota</taxon>
        <taxon>Actinomycetes</taxon>
        <taxon>Micromonosporales</taxon>
        <taxon>Micromonosporaceae</taxon>
    </lineage>
</organism>
<evidence type="ECO:0000256" key="1">
    <source>
        <dbReference type="ARBA" id="ARBA00023239"/>
    </source>
</evidence>
<dbReference type="RefSeq" id="WP_173154419.1">
    <property type="nucleotide sequence ID" value="NZ_AP022871.1"/>
</dbReference>
<dbReference type="InterPro" id="IPR011234">
    <property type="entry name" value="Fumarylacetoacetase-like_C"/>
</dbReference>
<dbReference type="Gene3D" id="3.90.850.10">
    <property type="entry name" value="Fumarylacetoacetase-like, C-terminal domain"/>
    <property type="match status" value="1"/>
</dbReference>
<dbReference type="GO" id="GO:0005737">
    <property type="term" value="C:cytoplasm"/>
    <property type="evidence" value="ECO:0007669"/>
    <property type="project" value="TreeGrafter"/>
</dbReference>
<dbReference type="KEGG" id="psuu:Psuf_010710"/>
<dbReference type="PANTHER" id="PTHR30143">
    <property type="entry name" value="ACID HYDRATASE"/>
    <property type="match status" value="1"/>
</dbReference>
<sequence>MSAIKKAADRLETATRTGIACGGVADLLGPDDIDAAYQVQQLLTQRRLATGARIVGRKIGLTSPAVQRQIGVDRPDFGVLFDDMRYGDGAEIPTGRLLQPKAEAEVAFLLGHDIQDPHDVRDAVTYAYPALEIVDSRIADWRIGITDTVADNASSGVFVIGTTGTPIVAVQPIDVTMTMRRNGEAVSQGTGRDCLGDPLNALAWLAATAIDIGAPLRAGDLVLSGALGPMVPVTAGDVFEAFIAPLGKVTARFSGRTTEP</sequence>
<proteinExistence type="predicted"/>
<keyword evidence="1" id="KW-0456">Lyase</keyword>
<feature type="domain" description="Fumarylacetoacetase-like C-terminal" evidence="2">
    <location>
        <begin position="84"/>
        <end position="253"/>
    </location>
</feature>